<reference evidence="3" key="1">
    <citation type="submission" date="2019-01" db="EMBL/GenBank/DDBJ databases">
        <title>Draft genome sequences of three monokaryotic isolates of the white-rot basidiomycete fungus Dichomitus squalens.</title>
        <authorList>
            <consortium name="DOE Joint Genome Institute"/>
            <person name="Lopez S.C."/>
            <person name="Andreopoulos B."/>
            <person name="Pangilinan J."/>
            <person name="Lipzen A."/>
            <person name="Riley R."/>
            <person name="Ahrendt S."/>
            <person name="Ng V."/>
            <person name="Barry K."/>
            <person name="Daum C."/>
            <person name="Grigoriev I.V."/>
            <person name="Hilden K.S."/>
            <person name="Makela M.R."/>
            <person name="de Vries R.P."/>
        </authorList>
    </citation>
    <scope>NUCLEOTIDE SEQUENCE [LARGE SCALE GENOMIC DNA]</scope>
    <source>
        <strain evidence="3">OM18370.1</strain>
    </source>
</reference>
<dbReference type="EMBL" id="ML143395">
    <property type="protein sequence ID" value="TBU32296.1"/>
    <property type="molecule type" value="Genomic_DNA"/>
</dbReference>
<protein>
    <submittedName>
        <fullName evidence="3">Uncharacterized protein</fullName>
    </submittedName>
</protein>
<sequence length="104" mass="11706">MADPAADQPNQNLQPLDDQLLDSTVAELQGLRSAIENHKTNEIKALRVLWEENKELREELKTITVRLALLESLYGVEEEGEDQEERDGDEGAEAVRECMREGTG</sequence>
<proteinExistence type="predicted"/>
<feature type="compositionally biased region" description="Basic and acidic residues" evidence="2">
    <location>
        <begin position="93"/>
        <end position="104"/>
    </location>
</feature>
<accession>A0A4Q9N0W0</accession>
<feature type="region of interest" description="Disordered" evidence="2">
    <location>
        <begin position="77"/>
        <end position="104"/>
    </location>
</feature>
<gene>
    <name evidence="3" type="ORF">BD311DRAFT_750747</name>
</gene>
<feature type="coiled-coil region" evidence="1">
    <location>
        <begin position="21"/>
        <end position="73"/>
    </location>
</feature>
<name>A0A4Q9N0W0_9APHY</name>
<keyword evidence="1" id="KW-0175">Coiled coil</keyword>
<feature type="compositionally biased region" description="Acidic residues" evidence="2">
    <location>
        <begin position="77"/>
        <end position="92"/>
    </location>
</feature>
<evidence type="ECO:0000256" key="2">
    <source>
        <dbReference type="SAM" id="MobiDB-lite"/>
    </source>
</evidence>
<dbReference type="Proteomes" id="UP000292957">
    <property type="component" value="Unassembled WGS sequence"/>
</dbReference>
<evidence type="ECO:0000313" key="3">
    <source>
        <dbReference type="EMBL" id="TBU32296.1"/>
    </source>
</evidence>
<organism evidence="3">
    <name type="scientific">Dichomitus squalens</name>
    <dbReference type="NCBI Taxonomy" id="114155"/>
    <lineage>
        <taxon>Eukaryota</taxon>
        <taxon>Fungi</taxon>
        <taxon>Dikarya</taxon>
        <taxon>Basidiomycota</taxon>
        <taxon>Agaricomycotina</taxon>
        <taxon>Agaricomycetes</taxon>
        <taxon>Polyporales</taxon>
        <taxon>Polyporaceae</taxon>
        <taxon>Dichomitus</taxon>
    </lineage>
</organism>
<evidence type="ECO:0000256" key="1">
    <source>
        <dbReference type="SAM" id="Coils"/>
    </source>
</evidence>
<dbReference type="AlphaFoldDB" id="A0A4Q9N0W0"/>